<dbReference type="EnsemblMetazoa" id="LLOJ008700-RA">
    <property type="protein sequence ID" value="LLOJ008700-PA"/>
    <property type="gene ID" value="LLOJ008700"/>
</dbReference>
<dbReference type="SUPFAM" id="SSF53098">
    <property type="entry name" value="Ribonuclease H-like"/>
    <property type="match status" value="1"/>
</dbReference>
<evidence type="ECO:0000256" key="10">
    <source>
        <dbReference type="SAM" id="MobiDB-lite"/>
    </source>
</evidence>
<evidence type="ECO:0000256" key="6">
    <source>
        <dbReference type="ARBA" id="ARBA00022884"/>
    </source>
</evidence>
<dbReference type="GO" id="GO:0141009">
    <property type="term" value="P:transposable element silencing by piRNA-mediated mRNA destabilization"/>
    <property type="evidence" value="ECO:0007669"/>
    <property type="project" value="UniProtKB-ARBA"/>
</dbReference>
<dbReference type="CDD" id="cd02845">
    <property type="entry name" value="PAZ_piwi_like"/>
    <property type="match status" value="1"/>
</dbReference>
<keyword evidence="4" id="KW-0963">Cytoplasm</keyword>
<protein>
    <submittedName>
        <fullName evidence="13">Uncharacterized protein</fullName>
    </submittedName>
</protein>
<name>A0A1B0CUR5_LUTLO</name>
<reference evidence="13" key="1">
    <citation type="submission" date="2020-05" db="UniProtKB">
        <authorList>
            <consortium name="EnsemblMetazoa"/>
        </authorList>
    </citation>
    <scope>IDENTIFICATION</scope>
    <source>
        <strain evidence="13">Jacobina</strain>
    </source>
</reference>
<keyword evidence="8" id="KW-0943">RNA-mediated gene silencing</keyword>
<comment type="similarity">
    <text evidence="9">Belongs to the argonaute family. Piwi subfamily.</text>
</comment>
<dbReference type="FunFam" id="2.170.260.10:FF:000003">
    <property type="entry name" value="Piwi-like RNA-mediated gene silencing 2"/>
    <property type="match status" value="1"/>
</dbReference>
<dbReference type="EMBL" id="AJWK01029612">
    <property type="status" value="NOT_ANNOTATED_CDS"/>
    <property type="molecule type" value="Genomic_DNA"/>
</dbReference>
<dbReference type="InterPro" id="IPR003165">
    <property type="entry name" value="Piwi"/>
</dbReference>
<evidence type="ECO:0000256" key="9">
    <source>
        <dbReference type="ARBA" id="ARBA00038291"/>
    </source>
</evidence>
<dbReference type="InterPro" id="IPR036397">
    <property type="entry name" value="RNaseH_sf"/>
</dbReference>
<dbReference type="PROSITE" id="PS50822">
    <property type="entry name" value="PIWI"/>
    <property type="match status" value="1"/>
</dbReference>
<dbReference type="GO" id="GO:0140965">
    <property type="term" value="P:secondary piRNA processing"/>
    <property type="evidence" value="ECO:0007669"/>
    <property type="project" value="UniProtKB-ARBA"/>
</dbReference>
<evidence type="ECO:0000256" key="4">
    <source>
        <dbReference type="ARBA" id="ARBA00022490"/>
    </source>
</evidence>
<dbReference type="GO" id="GO:0048477">
    <property type="term" value="P:oogenesis"/>
    <property type="evidence" value="ECO:0007669"/>
    <property type="project" value="UniProtKB-KW"/>
</dbReference>
<proteinExistence type="inferred from homology"/>
<feature type="domain" description="PAZ" evidence="11">
    <location>
        <begin position="313"/>
        <end position="415"/>
    </location>
</feature>
<dbReference type="InterPro" id="IPR036085">
    <property type="entry name" value="PAZ_dom_sf"/>
</dbReference>
<evidence type="ECO:0000256" key="8">
    <source>
        <dbReference type="ARBA" id="ARBA00023158"/>
    </source>
</evidence>
<keyword evidence="7" id="KW-0896">Oogenesis</keyword>
<dbReference type="PROSITE" id="PS50821">
    <property type="entry name" value="PAZ"/>
    <property type="match status" value="1"/>
</dbReference>
<dbReference type="GO" id="GO:0016891">
    <property type="term" value="F:RNA endonuclease activity producing 5'-phosphomonoesters, hydrolytic mechanism"/>
    <property type="evidence" value="ECO:0007669"/>
    <property type="project" value="UniProtKB-ARBA"/>
</dbReference>
<evidence type="ECO:0000259" key="12">
    <source>
        <dbReference type="PROSITE" id="PS50822"/>
    </source>
</evidence>
<keyword evidence="6" id="KW-0694">RNA-binding</keyword>
<dbReference type="FunFam" id="3.30.420.10:FF:000014">
    <property type="entry name" value="Piwi-like RNA-mediated gene silencing 1"/>
    <property type="match status" value="1"/>
</dbReference>
<sequence length="887" mass="100755">MTDKLPQLMSGRARGRGRGAVTETPGPSQAADDNGNGRRDPTRGAGSGVVAQRGPWTDPAFTVRPSGPAAPLVRPGVPVIPLTAGRASIHGVPRPAAGAEGGRTSDLSRGARRGNRAITDIVVTRPVSMNSKKGETGEVIAIVANYFRVLKKPNWNIYKYRVDFTPDIELLGHRKGIMRRQMERLGAFQFDGTMIFSPFKFQHDPMVLMDINDRDESVQITIRLVGDLLPTDGTYTHLLNLIMRNTIESLNLQRAYGPKGTKYFDAQQKIDIREHKLQVWPGFSTSIRQHEADILICAEVTHKVIRMESCYNAMQELAKDVDGIKKLLIGQMVVTEYNNLTYRIDDVDFSLTPLSEFEKKGGEKITFMQYFRDRYNITIRDQRQPLLVSRAKARDIKAGRPEVLNLIPELCRLTGLTDHMRNDFRLMRDMAQHTRIGPDMRIKRFLDLNRRIQNEEKAKTVMKNWDMALDKQLVEFPGRVLPREEIKFGNDRSELPNNDADWTFTLKKNRMFEADRVSNWHIICPDRDHSLTMKFSSLLTSTAGKMGFQLAQPNFLRIPDDRATSYVNAIEKACNDSTQIILCVVPNQRGDRYSAIKKKSYVDRAVPTQVMWTKVMSNDKIIGGVVGKVAIQMNCKLGNAPWTVKVPLKNVMTCGFDVTYDANDKSKTFGAFVATMDIKECNTYYSAISHHKYGEEMSNFLIVNVFKALKQYEQIHKQPPARIFFYRDGVGEGDVNHVLNIEVARLREKLKSSYEEATPKLTFIVVTKRINTRLFRKMGNSVQNPPPGTVVDDVITLPERFDFFLVSQATRQGTISPTSYNVIFDESGLSPDKIQIWTYKMTHLYYNWSGNVKVPAVCQYAQKLALLVGQHIHQEPNTLLERQLYFL</sequence>
<dbReference type="Pfam" id="PF23278">
    <property type="entry name" value="Piwi_N"/>
    <property type="match status" value="1"/>
</dbReference>
<evidence type="ECO:0000256" key="5">
    <source>
        <dbReference type="ARBA" id="ARBA00022782"/>
    </source>
</evidence>
<dbReference type="SMART" id="SM00950">
    <property type="entry name" value="Piwi"/>
    <property type="match status" value="1"/>
</dbReference>
<keyword evidence="5" id="KW-0221">Differentiation</keyword>
<dbReference type="GO" id="GO:0003723">
    <property type="term" value="F:RNA binding"/>
    <property type="evidence" value="ECO:0007669"/>
    <property type="project" value="UniProtKB-KW"/>
</dbReference>
<evidence type="ECO:0000256" key="7">
    <source>
        <dbReference type="ARBA" id="ARBA00022943"/>
    </source>
</evidence>
<dbReference type="InterPro" id="IPR012337">
    <property type="entry name" value="RNaseH-like_sf"/>
</dbReference>
<evidence type="ECO:0000313" key="14">
    <source>
        <dbReference type="Proteomes" id="UP000092461"/>
    </source>
</evidence>
<feature type="region of interest" description="Disordered" evidence="10">
    <location>
        <begin position="1"/>
        <end position="74"/>
    </location>
</feature>
<dbReference type="CDD" id="cd04658">
    <property type="entry name" value="Piwi_piwi-like_Euk"/>
    <property type="match status" value="1"/>
</dbReference>
<feature type="region of interest" description="Disordered" evidence="10">
    <location>
        <begin position="89"/>
        <end position="110"/>
    </location>
</feature>
<organism evidence="13 14">
    <name type="scientific">Lutzomyia longipalpis</name>
    <name type="common">Sand fly</name>
    <dbReference type="NCBI Taxonomy" id="7200"/>
    <lineage>
        <taxon>Eukaryota</taxon>
        <taxon>Metazoa</taxon>
        <taxon>Ecdysozoa</taxon>
        <taxon>Arthropoda</taxon>
        <taxon>Hexapoda</taxon>
        <taxon>Insecta</taxon>
        <taxon>Pterygota</taxon>
        <taxon>Neoptera</taxon>
        <taxon>Endopterygota</taxon>
        <taxon>Diptera</taxon>
        <taxon>Nematocera</taxon>
        <taxon>Psychodoidea</taxon>
        <taxon>Psychodidae</taxon>
        <taxon>Lutzomyia</taxon>
        <taxon>Lutzomyia</taxon>
    </lineage>
</organism>
<accession>A0A1B0CUR5</accession>
<dbReference type="Gene3D" id="3.30.420.10">
    <property type="entry name" value="Ribonuclease H-like superfamily/Ribonuclease H"/>
    <property type="match status" value="1"/>
</dbReference>
<keyword evidence="3" id="KW-0217">Developmental protein</keyword>
<feature type="domain" description="Piwi" evidence="12">
    <location>
        <begin position="580"/>
        <end position="873"/>
    </location>
</feature>
<dbReference type="GO" id="GO:0048471">
    <property type="term" value="C:perinuclear region of cytoplasm"/>
    <property type="evidence" value="ECO:0007669"/>
    <property type="project" value="UniProtKB-SubCell"/>
</dbReference>
<dbReference type="InterPro" id="IPR003100">
    <property type="entry name" value="PAZ_dom"/>
</dbReference>
<dbReference type="SMART" id="SM00949">
    <property type="entry name" value="PAZ"/>
    <property type="match status" value="1"/>
</dbReference>
<dbReference type="Pfam" id="PF02171">
    <property type="entry name" value="Piwi"/>
    <property type="match status" value="1"/>
</dbReference>
<dbReference type="Gene3D" id="3.40.50.2300">
    <property type="match status" value="1"/>
</dbReference>
<dbReference type="VEuPathDB" id="VectorBase:LLOJ008700"/>
<dbReference type="AlphaFoldDB" id="A0A1B0CUR5"/>
<dbReference type="SUPFAM" id="SSF101690">
    <property type="entry name" value="PAZ domain"/>
    <property type="match status" value="1"/>
</dbReference>
<evidence type="ECO:0000256" key="3">
    <source>
        <dbReference type="ARBA" id="ARBA00022473"/>
    </source>
</evidence>
<dbReference type="VEuPathDB" id="VectorBase:LLONM1_005578"/>
<dbReference type="Pfam" id="PF02170">
    <property type="entry name" value="PAZ"/>
    <property type="match status" value="1"/>
</dbReference>
<evidence type="ECO:0000256" key="2">
    <source>
        <dbReference type="ARBA" id="ARBA00004556"/>
    </source>
</evidence>
<evidence type="ECO:0000313" key="13">
    <source>
        <dbReference type="EnsemblMetazoa" id="LLOJ008700-PA"/>
    </source>
</evidence>
<dbReference type="GO" id="GO:0043186">
    <property type="term" value="C:P granule"/>
    <property type="evidence" value="ECO:0007669"/>
    <property type="project" value="UniProtKB-ARBA"/>
</dbReference>
<evidence type="ECO:0000259" key="11">
    <source>
        <dbReference type="PROSITE" id="PS50821"/>
    </source>
</evidence>
<evidence type="ECO:0000256" key="1">
    <source>
        <dbReference type="ARBA" id="ARBA00004331"/>
    </source>
</evidence>
<dbReference type="Proteomes" id="UP000092461">
    <property type="component" value="Unassembled WGS sequence"/>
</dbReference>
<comment type="subcellular location">
    <subcellularLocation>
        <location evidence="1">Cytoplasm</location>
        <location evidence="1">Cytoplasmic ribonucleoprotein granule</location>
    </subcellularLocation>
    <subcellularLocation>
        <location evidence="2">Cytoplasm</location>
        <location evidence="2">Perinuclear region</location>
    </subcellularLocation>
</comment>
<dbReference type="Gene3D" id="2.170.260.10">
    <property type="entry name" value="paz domain"/>
    <property type="match status" value="1"/>
</dbReference>
<dbReference type="PANTHER" id="PTHR22891">
    <property type="entry name" value="EUKARYOTIC TRANSLATION INITIATION FACTOR 2C"/>
    <property type="match status" value="1"/>
</dbReference>
<keyword evidence="14" id="KW-1185">Reference proteome</keyword>